<feature type="region of interest" description="Disordered" evidence="1">
    <location>
        <begin position="430"/>
        <end position="454"/>
    </location>
</feature>
<gene>
    <name evidence="3" type="ORF">HDA39_005468</name>
</gene>
<dbReference type="AlphaFoldDB" id="A0A7W9JB79"/>
<feature type="compositionally biased region" description="Low complexity" evidence="1">
    <location>
        <begin position="66"/>
        <end position="80"/>
    </location>
</feature>
<reference evidence="3 4" key="1">
    <citation type="submission" date="2020-08" db="EMBL/GenBank/DDBJ databases">
        <title>Sequencing the genomes of 1000 actinobacteria strains.</title>
        <authorList>
            <person name="Klenk H.-P."/>
        </authorList>
    </citation>
    <scope>NUCLEOTIDE SEQUENCE [LARGE SCALE GENOMIC DNA]</scope>
    <source>
        <strain evidence="3 4">DSM 28967</strain>
    </source>
</reference>
<evidence type="ECO:0000256" key="1">
    <source>
        <dbReference type="SAM" id="MobiDB-lite"/>
    </source>
</evidence>
<keyword evidence="4" id="KW-1185">Reference proteome</keyword>
<sequence>MNVWIKRSLSTAAVAGGLFIAGAAVAQASTETGQADSSGSAALSSPLEIGSIGLGLQSESSRKHSSTVTTTGKHGTATTTKESASGRKDSLGVSTGKISVDPSATLKSVTKSSGHKSDDKVKGSAKQHTSGSIKAPISIGGAKVTTEHEDWSATSKKTVVKTKKGTSTSEQSKEHASKTGTSVGVGELKVAPQGSFDSHKSIAGWFGKDGAGVVGSKSGSTVKGSSPISFGGLTATTSHQEASTAHRAETLTTKRGTWTEEHSSEQISSTDAGLAVGRFTADPKAVLTDRRGGFFATDGDDEFVAGSSSETSGKLAAPFHFDGVSGFVSQAQASKTSDSKAFENEHGSVSKTVTKESASHQAIAGKSGAITGNPSLGLTDRRSDLFATDGDSVVSHSDRKTVGHAAFPYSYEGFALAGDFGQATAKTVTEEVADHHGTTTRTESDEQAERVQPAYVFDGFRGNPNGDFDLAELTSLKHLNS</sequence>
<evidence type="ECO:0000313" key="4">
    <source>
        <dbReference type="Proteomes" id="UP000549971"/>
    </source>
</evidence>
<feature type="chain" id="PRO_5038547283" evidence="2">
    <location>
        <begin position="27"/>
        <end position="481"/>
    </location>
</feature>
<feature type="signal peptide" evidence="2">
    <location>
        <begin position="1"/>
        <end position="26"/>
    </location>
</feature>
<feature type="compositionally biased region" description="Low complexity" evidence="1">
    <location>
        <begin position="214"/>
        <end position="226"/>
    </location>
</feature>
<feature type="region of interest" description="Disordered" evidence="1">
    <location>
        <begin position="214"/>
        <end position="271"/>
    </location>
</feature>
<name>A0A7W9JB79_9ACTN</name>
<feature type="compositionally biased region" description="Basic and acidic residues" evidence="1">
    <location>
        <begin position="430"/>
        <end position="449"/>
    </location>
</feature>
<organism evidence="3 4">
    <name type="scientific">Kribbella italica</name>
    <dbReference type="NCBI Taxonomy" id="1540520"/>
    <lineage>
        <taxon>Bacteria</taxon>
        <taxon>Bacillati</taxon>
        <taxon>Actinomycetota</taxon>
        <taxon>Actinomycetes</taxon>
        <taxon>Propionibacteriales</taxon>
        <taxon>Kribbellaceae</taxon>
        <taxon>Kribbella</taxon>
    </lineage>
</organism>
<evidence type="ECO:0000313" key="3">
    <source>
        <dbReference type="EMBL" id="MBB5838734.1"/>
    </source>
</evidence>
<comment type="caution">
    <text evidence="3">The sequence shown here is derived from an EMBL/GenBank/DDBJ whole genome shotgun (WGS) entry which is preliminary data.</text>
</comment>
<protein>
    <submittedName>
        <fullName evidence="3">Uncharacterized protein</fullName>
    </submittedName>
</protein>
<accession>A0A7W9JB79</accession>
<dbReference type="Proteomes" id="UP000549971">
    <property type="component" value="Unassembled WGS sequence"/>
</dbReference>
<feature type="region of interest" description="Disordered" evidence="1">
    <location>
        <begin position="56"/>
        <end position="181"/>
    </location>
</feature>
<keyword evidence="2" id="KW-0732">Signal</keyword>
<evidence type="ECO:0000256" key="2">
    <source>
        <dbReference type="SAM" id="SignalP"/>
    </source>
</evidence>
<proteinExistence type="predicted"/>
<feature type="compositionally biased region" description="Polar residues" evidence="1">
    <location>
        <begin position="234"/>
        <end position="243"/>
    </location>
</feature>
<dbReference type="RefSeq" id="WP_184799823.1">
    <property type="nucleotide sequence ID" value="NZ_JACHMY010000001.1"/>
</dbReference>
<dbReference type="EMBL" id="JACHMY010000001">
    <property type="protein sequence ID" value="MBB5838734.1"/>
    <property type="molecule type" value="Genomic_DNA"/>
</dbReference>